<feature type="compositionally biased region" description="Low complexity" evidence="9">
    <location>
        <begin position="546"/>
        <end position="571"/>
    </location>
</feature>
<comment type="caution">
    <text evidence="8">Lacks conserved residue(s) required for the propagation of feature annotation.</text>
</comment>
<keyword evidence="11" id="KW-1185">Reference proteome</keyword>
<feature type="transmembrane region" description="Helical" evidence="8">
    <location>
        <begin position="203"/>
        <end position="222"/>
    </location>
</feature>
<dbReference type="VEuPathDB" id="FungiDB:VP01_218g8"/>
<dbReference type="PANTHER" id="PTHR20661:SF0">
    <property type="entry name" value="PHOSPHATIDYLINOSITOL-GLYCAN BIOSYNTHESIS CLASS W PROTEIN"/>
    <property type="match status" value="1"/>
</dbReference>
<evidence type="ECO:0000256" key="4">
    <source>
        <dbReference type="ARBA" id="ARBA00022502"/>
    </source>
</evidence>
<keyword evidence="8" id="KW-0012">Acyltransferase</keyword>
<keyword evidence="7 8" id="KW-0472">Membrane</keyword>
<dbReference type="EC" id="2.3.-.-" evidence="8"/>
<feature type="transmembrane region" description="Helical" evidence="8">
    <location>
        <begin position="424"/>
        <end position="445"/>
    </location>
</feature>
<keyword evidence="8" id="KW-0808">Transferase</keyword>
<name>A0A0L6VAZ5_9BASI</name>
<comment type="subcellular location">
    <subcellularLocation>
        <location evidence="8">Endoplasmic reticulum membrane</location>
        <topology evidence="8">Multi-pass membrane protein</topology>
    </subcellularLocation>
    <subcellularLocation>
        <location evidence="1">Membrane</location>
        <topology evidence="1">Multi-pass membrane protein</topology>
    </subcellularLocation>
</comment>
<evidence type="ECO:0000256" key="6">
    <source>
        <dbReference type="ARBA" id="ARBA00022989"/>
    </source>
</evidence>
<dbReference type="EMBL" id="LAVV01007047">
    <property type="protein sequence ID" value="KNZ57310.1"/>
    <property type="molecule type" value="Genomic_DNA"/>
</dbReference>
<keyword evidence="4 8" id="KW-0337">GPI-anchor biosynthesis</keyword>
<dbReference type="OrthoDB" id="15270at2759"/>
<sequence length="591" mass="64424">MTRSSYKATKEGFVSGGEGSSAMEVMGVMMSLLVKQLTHLVHGWMDGRWAHHGLAARLAIEFLVLIVPPLAIITVLGERLWTSNLILGLCAIVARALHARSQESLPGSSDRTIKSRATHPVDAPSPPVGTLRRRITESTHHHHHVPLSFPESPSSKPLIPLQLHQPFLTVYRAQLVLLTALSILAVDFTIFPRKFAKTESWGISLVILLSTPVLFFFPFFLWTPVDGCRRRLIRLLSGHRRRPSHLKTAARDAWRTVLGLVRILFVKGVDYPEHVTEYGVHWNFFFTLSILPMTGVFARRLYEACGVNLAMIGVLLAVGTFHQAVLSFGGVQEYVLSGAPRTTLVSANREGLASLPGERALKTKPDREESRKAGSDEPEHTGYATIYVLGVSAGTYILPPSPDFLARRASGRQQPDGRQRGKALVVYSSWAIIWWAGFLLAQTLLAAPSRRLANPTYCFWIAATNMTVITGHSLVREVLLCGGAAVPDLFTAINRNGLAVFLVVSPSLASSRIARALTPHSLHRLICSRVSSTFPSTPSTSPPAPHSLSCSLTPSSSSPSPGPSATSNSPSRTPSLLSHNPFAQAFLLLLV</sequence>
<dbReference type="GO" id="GO:0072659">
    <property type="term" value="P:protein localization to plasma membrane"/>
    <property type="evidence" value="ECO:0007669"/>
    <property type="project" value="TreeGrafter"/>
</dbReference>
<evidence type="ECO:0000256" key="9">
    <source>
        <dbReference type="SAM" id="MobiDB-lite"/>
    </source>
</evidence>
<feature type="transmembrane region" description="Helical" evidence="8">
    <location>
        <begin position="171"/>
        <end position="191"/>
    </location>
</feature>
<gene>
    <name evidence="10" type="ORF">VP01_218g8</name>
</gene>
<keyword evidence="5 8" id="KW-0812">Transmembrane</keyword>
<feature type="region of interest" description="Disordered" evidence="9">
    <location>
        <begin position="534"/>
        <end position="576"/>
    </location>
</feature>
<proteinExistence type="inferred from homology"/>
<feature type="transmembrane region" description="Helical" evidence="8">
    <location>
        <begin position="305"/>
        <end position="326"/>
    </location>
</feature>
<evidence type="ECO:0000313" key="10">
    <source>
        <dbReference type="EMBL" id="KNZ57310.1"/>
    </source>
</evidence>
<dbReference type="AlphaFoldDB" id="A0A0L6VAZ5"/>
<feature type="compositionally biased region" description="Basic and acidic residues" evidence="9">
    <location>
        <begin position="359"/>
        <end position="378"/>
    </location>
</feature>
<dbReference type="PANTHER" id="PTHR20661">
    <property type="entry name" value="PHOSPHATIDYLINOSITOL-GLYCAN BIOSYNTHESIS CLASS W PROTEIN"/>
    <property type="match status" value="1"/>
</dbReference>
<evidence type="ECO:0000256" key="5">
    <source>
        <dbReference type="ARBA" id="ARBA00022692"/>
    </source>
</evidence>
<comment type="function">
    <text evidence="8">A acetyltransferase, which acetylates the inositol ring of phosphatidylinositol during biosynthesis of GPI-anchor.</text>
</comment>
<comment type="pathway">
    <text evidence="2 8">Glycolipid biosynthesis; glycosylphosphatidylinositol-anchor biosynthesis.</text>
</comment>
<feature type="transmembrane region" description="Helical" evidence="8">
    <location>
        <begin position="380"/>
        <end position="398"/>
    </location>
</feature>
<dbReference type="GO" id="GO:0032216">
    <property type="term" value="F:glucosaminyl-phosphatidylinositol O-acyltransferase activity"/>
    <property type="evidence" value="ECO:0007669"/>
    <property type="project" value="TreeGrafter"/>
</dbReference>
<accession>A0A0L6VAZ5</accession>
<comment type="similarity">
    <text evidence="3 8">Belongs to the PIGW family.</text>
</comment>
<dbReference type="Proteomes" id="UP000037035">
    <property type="component" value="Unassembled WGS sequence"/>
</dbReference>
<dbReference type="STRING" id="27349.A0A0L6VAZ5"/>
<evidence type="ECO:0000256" key="8">
    <source>
        <dbReference type="RuleBase" id="RU280819"/>
    </source>
</evidence>
<keyword evidence="6 8" id="KW-1133">Transmembrane helix</keyword>
<reference evidence="10 11" key="1">
    <citation type="submission" date="2015-08" db="EMBL/GenBank/DDBJ databases">
        <title>Next Generation Sequencing and Analysis of the Genome of Puccinia sorghi L Schw, the Causal Agent of Maize Common Rust.</title>
        <authorList>
            <person name="Rochi L."/>
            <person name="Burguener G."/>
            <person name="Darino M."/>
            <person name="Turjanski A."/>
            <person name="Kreff E."/>
            <person name="Dieguez M.J."/>
            <person name="Sacco F."/>
        </authorList>
    </citation>
    <scope>NUCLEOTIDE SEQUENCE [LARGE SCALE GENOMIC DNA]</scope>
    <source>
        <strain evidence="10 11">RO10H11247</strain>
    </source>
</reference>
<dbReference type="Pfam" id="PF06423">
    <property type="entry name" value="GWT1"/>
    <property type="match status" value="2"/>
</dbReference>
<evidence type="ECO:0000256" key="1">
    <source>
        <dbReference type="ARBA" id="ARBA00004141"/>
    </source>
</evidence>
<feature type="region of interest" description="Disordered" evidence="9">
    <location>
        <begin position="104"/>
        <end position="129"/>
    </location>
</feature>
<evidence type="ECO:0000256" key="7">
    <source>
        <dbReference type="ARBA" id="ARBA00023136"/>
    </source>
</evidence>
<dbReference type="GO" id="GO:0005789">
    <property type="term" value="C:endoplasmic reticulum membrane"/>
    <property type="evidence" value="ECO:0007669"/>
    <property type="project" value="UniProtKB-SubCell"/>
</dbReference>
<feature type="transmembrane region" description="Helical" evidence="8">
    <location>
        <begin position="54"/>
        <end position="73"/>
    </location>
</feature>
<organism evidence="10 11">
    <name type="scientific">Puccinia sorghi</name>
    <dbReference type="NCBI Taxonomy" id="27349"/>
    <lineage>
        <taxon>Eukaryota</taxon>
        <taxon>Fungi</taxon>
        <taxon>Dikarya</taxon>
        <taxon>Basidiomycota</taxon>
        <taxon>Pucciniomycotina</taxon>
        <taxon>Pucciniomycetes</taxon>
        <taxon>Pucciniales</taxon>
        <taxon>Pucciniaceae</taxon>
        <taxon>Puccinia</taxon>
    </lineage>
</organism>
<dbReference type="InterPro" id="IPR009447">
    <property type="entry name" value="PIGW/GWT1"/>
</dbReference>
<feature type="region of interest" description="Disordered" evidence="9">
    <location>
        <begin position="356"/>
        <end position="378"/>
    </location>
</feature>
<dbReference type="GO" id="GO:0006506">
    <property type="term" value="P:GPI anchor biosynthetic process"/>
    <property type="evidence" value="ECO:0007669"/>
    <property type="project" value="UniProtKB-UniPathway"/>
</dbReference>
<evidence type="ECO:0000256" key="3">
    <source>
        <dbReference type="ARBA" id="ARBA00007559"/>
    </source>
</evidence>
<keyword evidence="8" id="KW-0256">Endoplasmic reticulum</keyword>
<evidence type="ECO:0000256" key="2">
    <source>
        <dbReference type="ARBA" id="ARBA00004687"/>
    </source>
</evidence>
<dbReference type="UniPathway" id="UPA00196"/>
<evidence type="ECO:0000313" key="11">
    <source>
        <dbReference type="Proteomes" id="UP000037035"/>
    </source>
</evidence>
<protein>
    <recommendedName>
        <fullName evidence="8">GPI-anchored wall transfer protein</fullName>
        <ecNumber evidence="8">2.3.-.-</ecNumber>
    </recommendedName>
</protein>
<feature type="transmembrane region" description="Helical" evidence="8">
    <location>
        <begin position="12"/>
        <end position="34"/>
    </location>
</feature>
<comment type="caution">
    <text evidence="10">The sequence shown here is derived from an EMBL/GenBank/DDBJ whole genome shotgun (WGS) entry which is preliminary data.</text>
</comment>